<evidence type="ECO:0000256" key="1">
    <source>
        <dbReference type="ARBA" id="ARBA00000971"/>
    </source>
</evidence>
<keyword evidence="7" id="KW-0732">Signal</keyword>
<gene>
    <name evidence="9" type="ORF">SAMN05443544_0900</name>
</gene>
<dbReference type="EC" id="5.2.1.8" evidence="6"/>
<dbReference type="PROSITE" id="PS51257">
    <property type="entry name" value="PROKAR_LIPOPROTEIN"/>
    <property type="match status" value="1"/>
</dbReference>
<comment type="similarity">
    <text evidence="2 6">Belongs to the FKBP-type PPIase family.</text>
</comment>
<dbReference type="Gene3D" id="3.10.50.40">
    <property type="match status" value="1"/>
</dbReference>
<evidence type="ECO:0000256" key="3">
    <source>
        <dbReference type="ARBA" id="ARBA00023110"/>
    </source>
</evidence>
<organism evidence="9 10">
    <name type="scientific">Agromyces cerinus subsp. cerinus</name>
    <dbReference type="NCBI Taxonomy" id="232089"/>
    <lineage>
        <taxon>Bacteria</taxon>
        <taxon>Bacillati</taxon>
        <taxon>Actinomycetota</taxon>
        <taxon>Actinomycetes</taxon>
        <taxon>Micrococcales</taxon>
        <taxon>Microbacteriaceae</taxon>
        <taxon>Agromyces</taxon>
    </lineage>
</organism>
<dbReference type="SUPFAM" id="SSF54534">
    <property type="entry name" value="FKBP-like"/>
    <property type="match status" value="1"/>
</dbReference>
<evidence type="ECO:0000259" key="8">
    <source>
        <dbReference type="PROSITE" id="PS50059"/>
    </source>
</evidence>
<dbReference type="PROSITE" id="PS50059">
    <property type="entry name" value="FKBP_PPIASE"/>
    <property type="match status" value="1"/>
</dbReference>
<name>A0A1N6DYZ5_9MICO</name>
<dbReference type="PANTHER" id="PTHR43811">
    <property type="entry name" value="FKBP-TYPE PEPTIDYL-PROLYL CIS-TRANS ISOMERASE FKPA"/>
    <property type="match status" value="1"/>
</dbReference>
<evidence type="ECO:0000256" key="7">
    <source>
        <dbReference type="SAM" id="SignalP"/>
    </source>
</evidence>
<dbReference type="STRING" id="232089.SAMN05443544_0900"/>
<keyword evidence="4 5" id="KW-0413">Isomerase</keyword>
<dbReference type="GO" id="GO:0003755">
    <property type="term" value="F:peptidyl-prolyl cis-trans isomerase activity"/>
    <property type="evidence" value="ECO:0007669"/>
    <property type="project" value="UniProtKB-UniRule"/>
</dbReference>
<dbReference type="Proteomes" id="UP000184699">
    <property type="component" value="Unassembled WGS sequence"/>
</dbReference>
<evidence type="ECO:0000256" key="5">
    <source>
        <dbReference type="PROSITE-ProRule" id="PRU00277"/>
    </source>
</evidence>
<feature type="chain" id="PRO_5012071185" description="Peptidyl-prolyl cis-trans isomerase" evidence="7">
    <location>
        <begin position="25"/>
        <end position="311"/>
    </location>
</feature>
<evidence type="ECO:0000313" key="9">
    <source>
        <dbReference type="EMBL" id="SIN75971.1"/>
    </source>
</evidence>
<comment type="catalytic activity">
    <reaction evidence="1 5 6">
        <text>[protein]-peptidylproline (omega=180) = [protein]-peptidylproline (omega=0)</text>
        <dbReference type="Rhea" id="RHEA:16237"/>
        <dbReference type="Rhea" id="RHEA-COMP:10747"/>
        <dbReference type="Rhea" id="RHEA-COMP:10748"/>
        <dbReference type="ChEBI" id="CHEBI:83833"/>
        <dbReference type="ChEBI" id="CHEBI:83834"/>
        <dbReference type="EC" id="5.2.1.8"/>
    </reaction>
</comment>
<dbReference type="RefSeq" id="WP_074259076.1">
    <property type="nucleotide sequence ID" value="NZ_FSRJ01000001.1"/>
</dbReference>
<protein>
    <recommendedName>
        <fullName evidence="6">Peptidyl-prolyl cis-trans isomerase</fullName>
        <ecNumber evidence="6">5.2.1.8</ecNumber>
    </recommendedName>
</protein>
<keyword evidence="10" id="KW-1185">Reference proteome</keyword>
<keyword evidence="3 5" id="KW-0697">Rotamase</keyword>
<dbReference type="InterPro" id="IPR046357">
    <property type="entry name" value="PPIase_dom_sf"/>
</dbReference>
<evidence type="ECO:0000256" key="4">
    <source>
        <dbReference type="ARBA" id="ARBA00023235"/>
    </source>
</evidence>
<dbReference type="AlphaFoldDB" id="A0A1N6DYZ5"/>
<evidence type="ECO:0000256" key="2">
    <source>
        <dbReference type="ARBA" id="ARBA00006577"/>
    </source>
</evidence>
<reference evidence="10" key="1">
    <citation type="submission" date="2016-11" db="EMBL/GenBank/DDBJ databases">
        <authorList>
            <person name="Varghese N."/>
            <person name="Submissions S."/>
        </authorList>
    </citation>
    <scope>NUCLEOTIDE SEQUENCE [LARGE SCALE GENOMIC DNA]</scope>
    <source>
        <strain evidence="10">DSM 8595</strain>
    </source>
</reference>
<dbReference type="EMBL" id="FSRJ01000001">
    <property type="protein sequence ID" value="SIN75971.1"/>
    <property type="molecule type" value="Genomic_DNA"/>
</dbReference>
<sequence>MRSSFALIATAGIIALTLSGCASAPAPEAGSGDSSDAVTVKGDFGDTPRVTFPTPLEPDETQCTEVIEGDGELLQEGQIVLLGASLFNGTTGESVQSVGYDGEPVPLAVGGDTLTAFTKGLSCAREGSRVVVVAPSEEAIRPSDDPTSAEGGDSVVAVFDVQRAFMPRADGAVRLSRDGFPAVVLAPDGRPGITVPKAAPFETTQVEVLKEGSGEVVESGDAVVVHYTSVTWDESDVFDSTWEKGAPTIVTVTDGEGGQMPAGFSEAVIGQKVGSQVAVVVPPSAGFGDQGNASVPAGSTLFYVIDILGVI</sequence>
<dbReference type="OrthoDB" id="25996at2"/>
<evidence type="ECO:0000256" key="6">
    <source>
        <dbReference type="RuleBase" id="RU003915"/>
    </source>
</evidence>
<feature type="domain" description="PPIase FKBP-type" evidence="8">
    <location>
        <begin position="220"/>
        <end position="311"/>
    </location>
</feature>
<feature type="signal peptide" evidence="7">
    <location>
        <begin position="1"/>
        <end position="24"/>
    </location>
</feature>
<dbReference type="PANTHER" id="PTHR43811:SF19">
    <property type="entry name" value="39 KDA FK506-BINDING NUCLEAR PROTEIN"/>
    <property type="match status" value="1"/>
</dbReference>
<evidence type="ECO:0000313" key="10">
    <source>
        <dbReference type="Proteomes" id="UP000184699"/>
    </source>
</evidence>
<dbReference type="Pfam" id="PF00254">
    <property type="entry name" value="FKBP_C"/>
    <property type="match status" value="1"/>
</dbReference>
<dbReference type="InterPro" id="IPR001179">
    <property type="entry name" value="PPIase_FKBP_dom"/>
</dbReference>
<proteinExistence type="inferred from homology"/>
<accession>A0A1N6DYZ5</accession>